<dbReference type="InterPro" id="IPR031425">
    <property type="entry name" value="NPR1/NH1-interacting"/>
</dbReference>
<name>A0A7J0F8V3_9ERIC</name>
<dbReference type="Proteomes" id="UP000585474">
    <property type="component" value="Unassembled WGS sequence"/>
</dbReference>
<dbReference type="OrthoDB" id="1304316at2759"/>
<comment type="similarity">
    <text evidence="2">Belongs to the NPR1-interactor family.</text>
</comment>
<proteinExistence type="inferred from homology"/>
<dbReference type="GO" id="GO:0010112">
    <property type="term" value="P:regulation of systemic acquired resistance"/>
    <property type="evidence" value="ECO:0007669"/>
    <property type="project" value="InterPro"/>
</dbReference>
<evidence type="ECO:0000256" key="4">
    <source>
        <dbReference type="SAM" id="MobiDB-lite"/>
    </source>
</evidence>
<feature type="compositionally biased region" description="Basic and acidic residues" evidence="4">
    <location>
        <begin position="29"/>
        <end position="54"/>
    </location>
</feature>
<dbReference type="Pfam" id="PF15699">
    <property type="entry name" value="NPR1_interact"/>
    <property type="match status" value="1"/>
</dbReference>
<reference evidence="5 6" key="1">
    <citation type="submission" date="2019-07" db="EMBL/GenBank/DDBJ databases">
        <title>De Novo Assembly of kiwifruit Actinidia rufa.</title>
        <authorList>
            <person name="Sugita-Konishi S."/>
            <person name="Sato K."/>
            <person name="Mori E."/>
            <person name="Abe Y."/>
            <person name="Kisaki G."/>
            <person name="Hamano K."/>
            <person name="Suezawa K."/>
            <person name="Otani M."/>
            <person name="Fukuda T."/>
            <person name="Manabe T."/>
            <person name="Gomi K."/>
            <person name="Tabuchi M."/>
            <person name="Akimitsu K."/>
            <person name="Kataoka I."/>
        </authorList>
    </citation>
    <scope>NUCLEOTIDE SEQUENCE [LARGE SCALE GENOMIC DNA]</scope>
    <source>
        <strain evidence="6">cv. Fuchu</strain>
    </source>
</reference>
<comment type="subcellular location">
    <subcellularLocation>
        <location evidence="1">Nucleus</location>
    </subcellularLocation>
</comment>
<dbReference type="PANTHER" id="PTHR33669:SF14">
    <property type="entry name" value="NRR REPRESSOR HOMOLOG 3"/>
    <property type="match status" value="1"/>
</dbReference>
<evidence type="ECO:0000313" key="5">
    <source>
        <dbReference type="EMBL" id="GFY94619.1"/>
    </source>
</evidence>
<dbReference type="EMBL" id="BJWL01000010">
    <property type="protein sequence ID" value="GFY94619.1"/>
    <property type="molecule type" value="Genomic_DNA"/>
</dbReference>
<gene>
    <name evidence="5" type="ORF">Acr_10g0000040</name>
</gene>
<dbReference type="AlphaFoldDB" id="A0A7J0F8V3"/>
<evidence type="ECO:0000313" key="6">
    <source>
        <dbReference type="Proteomes" id="UP000585474"/>
    </source>
</evidence>
<evidence type="ECO:0000256" key="2">
    <source>
        <dbReference type="ARBA" id="ARBA00009937"/>
    </source>
</evidence>
<evidence type="ECO:0000256" key="3">
    <source>
        <dbReference type="ARBA" id="ARBA00023242"/>
    </source>
</evidence>
<accession>A0A7J0F8V3</accession>
<feature type="region of interest" description="Disordered" evidence="4">
    <location>
        <begin position="1"/>
        <end position="110"/>
    </location>
</feature>
<protein>
    <submittedName>
        <fullName evidence="5">Uncharacterized protein</fullName>
    </submittedName>
</protein>
<feature type="compositionally biased region" description="Basic and acidic residues" evidence="4">
    <location>
        <begin position="84"/>
        <end position="95"/>
    </location>
</feature>
<dbReference type="PANTHER" id="PTHR33669">
    <property type="entry name" value="PROTEIN NEGATIVE REGULATOR OF RESISTANCE"/>
    <property type="match status" value="1"/>
</dbReference>
<keyword evidence="3" id="KW-0539">Nucleus</keyword>
<comment type="caution">
    <text evidence="5">The sequence shown here is derived from an EMBL/GenBank/DDBJ whole genome shotgun (WGS) entry which is preliminary data.</text>
</comment>
<organism evidence="5 6">
    <name type="scientific">Actinidia rufa</name>
    <dbReference type="NCBI Taxonomy" id="165716"/>
    <lineage>
        <taxon>Eukaryota</taxon>
        <taxon>Viridiplantae</taxon>
        <taxon>Streptophyta</taxon>
        <taxon>Embryophyta</taxon>
        <taxon>Tracheophyta</taxon>
        <taxon>Spermatophyta</taxon>
        <taxon>Magnoliopsida</taxon>
        <taxon>eudicotyledons</taxon>
        <taxon>Gunneridae</taxon>
        <taxon>Pentapetalae</taxon>
        <taxon>asterids</taxon>
        <taxon>Ericales</taxon>
        <taxon>Actinidiaceae</taxon>
        <taxon>Actinidia</taxon>
    </lineage>
</organism>
<sequence>MEGESRKRKMENEEDEEEEMEKFFALVRSTKDVRERLNKSQEGEKKKGEEEKPVRVWNPSFQPEDFMKGCDTSKGPQASLAGLSKREDETKEEYSKGGGGGDRLDLNLSL</sequence>
<evidence type="ECO:0000256" key="1">
    <source>
        <dbReference type="ARBA" id="ARBA00004123"/>
    </source>
</evidence>
<keyword evidence="6" id="KW-1185">Reference proteome</keyword>
<dbReference type="GO" id="GO:0005634">
    <property type="term" value="C:nucleus"/>
    <property type="evidence" value="ECO:0007669"/>
    <property type="project" value="UniProtKB-SubCell"/>
</dbReference>